<dbReference type="GO" id="GO:0008270">
    <property type="term" value="F:zinc ion binding"/>
    <property type="evidence" value="ECO:0007669"/>
    <property type="project" value="InterPro"/>
</dbReference>
<dbReference type="Proteomes" id="UP000294933">
    <property type="component" value="Unassembled WGS sequence"/>
</dbReference>
<feature type="compositionally biased region" description="Polar residues" evidence="1">
    <location>
        <begin position="1"/>
        <end position="23"/>
    </location>
</feature>
<dbReference type="VEuPathDB" id="FungiDB:BD410DRAFT_795058"/>
<dbReference type="GO" id="GO:0000981">
    <property type="term" value="F:DNA-binding transcription factor activity, RNA polymerase II-specific"/>
    <property type="evidence" value="ECO:0007669"/>
    <property type="project" value="InterPro"/>
</dbReference>
<feature type="domain" description="Zn(2)-C6 fungal-type" evidence="2">
    <location>
        <begin position="31"/>
        <end position="64"/>
    </location>
</feature>
<dbReference type="InterPro" id="IPR001138">
    <property type="entry name" value="Zn2Cys6_DnaBD"/>
</dbReference>
<proteinExistence type="predicted"/>
<evidence type="ECO:0000256" key="1">
    <source>
        <dbReference type="SAM" id="MobiDB-lite"/>
    </source>
</evidence>
<organism evidence="3 4">
    <name type="scientific">Rickenella mellea</name>
    <dbReference type="NCBI Taxonomy" id="50990"/>
    <lineage>
        <taxon>Eukaryota</taxon>
        <taxon>Fungi</taxon>
        <taxon>Dikarya</taxon>
        <taxon>Basidiomycota</taxon>
        <taxon>Agaricomycotina</taxon>
        <taxon>Agaricomycetes</taxon>
        <taxon>Hymenochaetales</taxon>
        <taxon>Rickenellaceae</taxon>
        <taxon>Rickenella</taxon>
    </lineage>
</organism>
<dbReference type="PROSITE" id="PS50048">
    <property type="entry name" value="ZN2_CY6_FUNGAL_2"/>
    <property type="match status" value="1"/>
</dbReference>
<protein>
    <recommendedName>
        <fullName evidence="2">Zn(2)-C6 fungal-type domain-containing protein</fullName>
    </recommendedName>
</protein>
<dbReference type="PROSITE" id="PS00463">
    <property type="entry name" value="ZN2_CY6_FUNGAL_1"/>
    <property type="match status" value="1"/>
</dbReference>
<accession>A0A4Y7PNZ9</accession>
<sequence length="224" mass="24453">MSQPTISVSDTPHNLRTNTPSVRNKNRNRRPCGNCSGSKVRCNVSQPYTKHLCKRCREDGLTECPPYVQRNVRKRRAPYRKGRRNLESPNERTDASYMVFINECVSSSNKTEVSQVGRGGSSEIATMSGSNAGPSSQTAIVPAARELQYSVACGQTVQSRDQVNDIGTSSGNIATTSTSTANNFDGLNTNSILNNGTALEHQLFSSRWFDFVNGRVDGKPSMGP</sequence>
<dbReference type="OrthoDB" id="3323522at2759"/>
<feature type="region of interest" description="Disordered" evidence="1">
    <location>
        <begin position="1"/>
        <end position="32"/>
    </location>
</feature>
<evidence type="ECO:0000313" key="3">
    <source>
        <dbReference type="EMBL" id="TDL16756.1"/>
    </source>
</evidence>
<reference evidence="3 4" key="1">
    <citation type="submission" date="2018-06" db="EMBL/GenBank/DDBJ databases">
        <title>A transcriptomic atlas of mushroom development highlights an independent origin of complex multicellularity.</title>
        <authorList>
            <consortium name="DOE Joint Genome Institute"/>
            <person name="Krizsan K."/>
            <person name="Almasi E."/>
            <person name="Merenyi Z."/>
            <person name="Sahu N."/>
            <person name="Viragh M."/>
            <person name="Koszo T."/>
            <person name="Mondo S."/>
            <person name="Kiss B."/>
            <person name="Balint B."/>
            <person name="Kues U."/>
            <person name="Barry K."/>
            <person name="Hegedus J.C."/>
            <person name="Henrissat B."/>
            <person name="Johnson J."/>
            <person name="Lipzen A."/>
            <person name="Ohm R."/>
            <person name="Nagy I."/>
            <person name="Pangilinan J."/>
            <person name="Yan J."/>
            <person name="Xiong Y."/>
            <person name="Grigoriev I.V."/>
            <person name="Hibbett D.S."/>
            <person name="Nagy L.G."/>
        </authorList>
    </citation>
    <scope>NUCLEOTIDE SEQUENCE [LARGE SCALE GENOMIC DNA]</scope>
    <source>
        <strain evidence="3 4">SZMC22713</strain>
    </source>
</reference>
<name>A0A4Y7PNZ9_9AGAM</name>
<evidence type="ECO:0000259" key="2">
    <source>
        <dbReference type="PROSITE" id="PS50048"/>
    </source>
</evidence>
<gene>
    <name evidence="3" type="ORF">BD410DRAFT_795058</name>
</gene>
<keyword evidence="4" id="KW-1185">Reference proteome</keyword>
<dbReference type="AlphaFoldDB" id="A0A4Y7PNZ9"/>
<evidence type="ECO:0000313" key="4">
    <source>
        <dbReference type="Proteomes" id="UP000294933"/>
    </source>
</evidence>
<dbReference type="EMBL" id="ML170236">
    <property type="protein sequence ID" value="TDL16756.1"/>
    <property type="molecule type" value="Genomic_DNA"/>
</dbReference>